<dbReference type="AlphaFoldDB" id="A0A1V6V338"/>
<proteinExistence type="predicted"/>
<gene>
    <name evidence="1" type="ORF">PENCOP_c002G00602</name>
</gene>
<comment type="caution">
    <text evidence="1">The sequence shown here is derived from an EMBL/GenBank/DDBJ whole genome shotgun (WGS) entry which is preliminary data.</text>
</comment>
<evidence type="ECO:0000313" key="2">
    <source>
        <dbReference type="Proteomes" id="UP000191500"/>
    </source>
</evidence>
<reference evidence="2" key="1">
    <citation type="journal article" date="2017" name="Nat. Microbiol.">
        <title>Global analysis of biosynthetic gene clusters reveals vast potential of secondary metabolite production in Penicillium species.</title>
        <authorList>
            <person name="Nielsen J.C."/>
            <person name="Grijseels S."/>
            <person name="Prigent S."/>
            <person name="Ji B."/>
            <person name="Dainat J."/>
            <person name="Nielsen K.F."/>
            <person name="Frisvad J.C."/>
            <person name="Workman M."/>
            <person name="Nielsen J."/>
        </authorList>
    </citation>
    <scope>NUCLEOTIDE SEQUENCE [LARGE SCALE GENOMIC DNA]</scope>
    <source>
        <strain evidence="2">IBT 31321</strain>
    </source>
</reference>
<accession>A0A1V6V338</accession>
<sequence length="254" mass="27700">MPRPARHDRLPRLTGLIDWESLGSMSNEADADLASTANEYGLPILGTDSLLLPHGVPDTIRESGPFQDSLELQTYVNAFPEHSGAALEYGSVRYMENTSNKSSRGPLHDESMSSRMQQCLHTLHSVGFASVDSFALEYYTALLGSSAEASSMGQPIGSSDLSHLVMVLQNASTRTGTVEAAGLHDGSTKTARDIYISELRTMDHTSYNPEKAEHQLPHIYLLLHDLLTQVGCRPNIIDTTIRASIQGLFKSSLL</sequence>
<dbReference type="Proteomes" id="UP000191500">
    <property type="component" value="Unassembled WGS sequence"/>
</dbReference>
<dbReference type="EMBL" id="MDDG01000002">
    <property type="protein sequence ID" value="OQE45090.1"/>
    <property type="molecule type" value="Genomic_DNA"/>
</dbReference>
<evidence type="ECO:0000313" key="1">
    <source>
        <dbReference type="EMBL" id="OQE45090.1"/>
    </source>
</evidence>
<organism evidence="1 2">
    <name type="scientific">Penicillium coprophilum</name>
    <dbReference type="NCBI Taxonomy" id="36646"/>
    <lineage>
        <taxon>Eukaryota</taxon>
        <taxon>Fungi</taxon>
        <taxon>Dikarya</taxon>
        <taxon>Ascomycota</taxon>
        <taxon>Pezizomycotina</taxon>
        <taxon>Eurotiomycetes</taxon>
        <taxon>Eurotiomycetidae</taxon>
        <taxon>Eurotiales</taxon>
        <taxon>Aspergillaceae</taxon>
        <taxon>Penicillium</taxon>
    </lineage>
</organism>
<protein>
    <submittedName>
        <fullName evidence="1">Uncharacterized protein</fullName>
    </submittedName>
</protein>
<name>A0A1V6V338_9EURO</name>
<keyword evidence="2" id="KW-1185">Reference proteome</keyword>